<keyword evidence="11" id="KW-1185">Reference proteome</keyword>
<dbReference type="SUPFAM" id="SSF56317">
    <property type="entry name" value="Carbon-nitrogen hydrolase"/>
    <property type="match status" value="1"/>
</dbReference>
<dbReference type="NCBIfam" id="TIGR00546">
    <property type="entry name" value="lnt"/>
    <property type="match status" value="1"/>
</dbReference>
<proteinExistence type="inferred from homology"/>
<evidence type="ECO:0000256" key="4">
    <source>
        <dbReference type="ARBA" id="ARBA00022692"/>
    </source>
</evidence>
<evidence type="ECO:0000256" key="6">
    <source>
        <dbReference type="ARBA" id="ARBA00023136"/>
    </source>
</evidence>
<gene>
    <name evidence="8 10" type="primary">lnt</name>
    <name evidence="10" type="ORF">ACFPK1_25465</name>
</gene>
<dbReference type="GO" id="GO:0016746">
    <property type="term" value="F:acyltransferase activity"/>
    <property type="evidence" value="ECO:0007669"/>
    <property type="project" value="UniProtKB-KW"/>
</dbReference>
<comment type="function">
    <text evidence="8">Catalyzes the phospholipid dependent N-acylation of the N-terminal cysteine of apolipoprotein, the last step in lipoprotein maturation.</text>
</comment>
<evidence type="ECO:0000256" key="5">
    <source>
        <dbReference type="ARBA" id="ARBA00022989"/>
    </source>
</evidence>
<keyword evidence="4 8" id="KW-0812">Transmembrane</keyword>
<reference evidence="11" key="1">
    <citation type="journal article" date="2019" name="Int. J. Syst. Evol. Microbiol.">
        <title>The Global Catalogue of Microorganisms (GCM) 10K type strain sequencing project: providing services to taxonomists for standard genome sequencing and annotation.</title>
        <authorList>
            <consortium name="The Broad Institute Genomics Platform"/>
            <consortium name="The Broad Institute Genome Sequencing Center for Infectious Disease"/>
            <person name="Wu L."/>
            <person name="Ma J."/>
        </authorList>
    </citation>
    <scope>NUCLEOTIDE SEQUENCE [LARGE SCALE GENOMIC DNA]</scope>
    <source>
        <strain evidence="11">XZYJ18</strain>
    </source>
</reference>
<dbReference type="HAMAP" id="MF_01148">
    <property type="entry name" value="Lnt"/>
    <property type="match status" value="1"/>
</dbReference>
<dbReference type="EC" id="2.3.1.269" evidence="8"/>
<feature type="transmembrane region" description="Helical" evidence="8">
    <location>
        <begin position="167"/>
        <end position="190"/>
    </location>
</feature>
<feature type="transmembrane region" description="Helical" evidence="8">
    <location>
        <begin position="95"/>
        <end position="117"/>
    </location>
</feature>
<keyword evidence="2 8" id="KW-1003">Cell membrane</keyword>
<comment type="caution">
    <text evidence="10">The sequence shown here is derived from an EMBL/GenBank/DDBJ whole genome shotgun (WGS) entry which is preliminary data.</text>
</comment>
<dbReference type="CDD" id="cd07571">
    <property type="entry name" value="ALP_N-acyl_transferase"/>
    <property type="match status" value="1"/>
</dbReference>
<dbReference type="InterPro" id="IPR003010">
    <property type="entry name" value="C-N_Hydrolase"/>
</dbReference>
<dbReference type="InterPro" id="IPR045378">
    <property type="entry name" value="LNT_N"/>
</dbReference>
<dbReference type="Proteomes" id="UP001596175">
    <property type="component" value="Unassembled WGS sequence"/>
</dbReference>
<evidence type="ECO:0000256" key="3">
    <source>
        <dbReference type="ARBA" id="ARBA00022679"/>
    </source>
</evidence>
<dbReference type="Pfam" id="PF20154">
    <property type="entry name" value="LNT_N"/>
    <property type="match status" value="1"/>
</dbReference>
<evidence type="ECO:0000256" key="8">
    <source>
        <dbReference type="HAMAP-Rule" id="MF_01148"/>
    </source>
</evidence>
<feature type="transmembrane region" description="Helical" evidence="8">
    <location>
        <begin position="129"/>
        <end position="147"/>
    </location>
</feature>
<dbReference type="InterPro" id="IPR036526">
    <property type="entry name" value="C-N_Hydrolase_sf"/>
</dbReference>
<evidence type="ECO:0000313" key="11">
    <source>
        <dbReference type="Proteomes" id="UP001596175"/>
    </source>
</evidence>
<sequence>MLTTDPGSERGAPSLDLAERRGPSLGTWGRLAGAVVAGLLLYVAFPPLGAWWAAPLGIALVVTVVDGRRLRAAFGLGLLVGLAYQWPLLHWTGEYVGGVWFLLLAALTVVVALPIALVPLVTRLPGAPLWAACLWVAGEALIERAPFEGFPWAKLAFGQPGGPFAPLASLGGAPLVSFAVALSGAGLWALVRALRGPRRPRAVAGALVAVLLGPVAGLAVWPSVASGPPGPTVTVAAVQGNVPRAGLDFNAQRRAVLDNHVAQTRRLADDVRAGRTPRPDLVIWPENSSDIDPIRNPDAGMEIQAVTDEIGVPVVVGAVLSGTRAADGTLVQGPRNTAIVWLPGTGPAGTYTKRHILPFGEYIPLRPIARAVSPLVDRVTDFEPGTGSGVLPAGPVRLGVVTCYEVVFDDAVRDAVRGGADLLTVPTNNATFGYSDMTYQQQGMSRLRAVEHDRAVVIAATSGQSAVVAPDGSLVARTGALFTPGVLVETVPLRTTTTLATRVGPAPEWVLVALGLGALVVGTVRRRQERA</sequence>
<keyword evidence="7 8" id="KW-0012">Acyltransferase</keyword>
<keyword evidence="6 8" id="KW-0472">Membrane</keyword>
<comment type="catalytic activity">
    <reaction evidence="8">
        <text>N-terminal S-1,2-diacyl-sn-glyceryl-L-cysteinyl-[lipoprotein] + a glycerophospholipid = N-acyl-S-1,2-diacyl-sn-glyceryl-L-cysteinyl-[lipoprotein] + a 2-acyl-sn-glycero-3-phospholipid + H(+)</text>
        <dbReference type="Rhea" id="RHEA:48228"/>
        <dbReference type="Rhea" id="RHEA-COMP:14681"/>
        <dbReference type="Rhea" id="RHEA-COMP:14684"/>
        <dbReference type="ChEBI" id="CHEBI:15378"/>
        <dbReference type="ChEBI" id="CHEBI:136912"/>
        <dbReference type="ChEBI" id="CHEBI:140656"/>
        <dbReference type="ChEBI" id="CHEBI:140657"/>
        <dbReference type="ChEBI" id="CHEBI:140660"/>
        <dbReference type="EC" id="2.3.1.269"/>
    </reaction>
</comment>
<feature type="transmembrane region" description="Helical" evidence="8">
    <location>
        <begin position="72"/>
        <end position="89"/>
    </location>
</feature>
<evidence type="ECO:0000256" key="2">
    <source>
        <dbReference type="ARBA" id="ARBA00022475"/>
    </source>
</evidence>
<evidence type="ECO:0000256" key="1">
    <source>
        <dbReference type="ARBA" id="ARBA00004651"/>
    </source>
</evidence>
<dbReference type="RefSeq" id="WP_378023754.1">
    <property type="nucleotide sequence ID" value="NZ_JBHSKG010000017.1"/>
</dbReference>
<dbReference type="EMBL" id="JBHSKG010000017">
    <property type="protein sequence ID" value="MFC5141611.1"/>
    <property type="molecule type" value="Genomic_DNA"/>
</dbReference>
<feature type="domain" description="CN hydrolase" evidence="9">
    <location>
        <begin position="233"/>
        <end position="493"/>
    </location>
</feature>
<protein>
    <recommendedName>
        <fullName evidence="8">Apolipoprotein N-acyltransferase</fullName>
        <shortName evidence="8">ALP N-acyltransferase</shortName>
        <ecNumber evidence="8">2.3.1.269</ecNumber>
    </recommendedName>
</protein>
<comment type="pathway">
    <text evidence="8">Protein modification; lipoprotein biosynthesis (N-acyl transfer).</text>
</comment>
<feature type="transmembrane region" description="Helical" evidence="8">
    <location>
        <begin position="49"/>
        <end position="65"/>
    </location>
</feature>
<evidence type="ECO:0000259" key="9">
    <source>
        <dbReference type="PROSITE" id="PS50263"/>
    </source>
</evidence>
<organism evidence="10 11">
    <name type="scientific">Actinomycetospora rhizophila</name>
    <dbReference type="NCBI Taxonomy" id="1416876"/>
    <lineage>
        <taxon>Bacteria</taxon>
        <taxon>Bacillati</taxon>
        <taxon>Actinomycetota</taxon>
        <taxon>Actinomycetes</taxon>
        <taxon>Pseudonocardiales</taxon>
        <taxon>Pseudonocardiaceae</taxon>
        <taxon>Actinomycetospora</taxon>
    </lineage>
</organism>
<feature type="transmembrane region" description="Helical" evidence="8">
    <location>
        <begin position="202"/>
        <end position="221"/>
    </location>
</feature>
<evidence type="ECO:0000313" key="10">
    <source>
        <dbReference type="EMBL" id="MFC5141611.1"/>
    </source>
</evidence>
<accession>A0ABV9ZJD9</accession>
<dbReference type="PANTHER" id="PTHR38686">
    <property type="entry name" value="APOLIPOPROTEIN N-ACYLTRANSFERASE"/>
    <property type="match status" value="1"/>
</dbReference>
<dbReference type="Gene3D" id="3.60.110.10">
    <property type="entry name" value="Carbon-nitrogen hydrolase"/>
    <property type="match status" value="1"/>
</dbReference>
<dbReference type="InterPro" id="IPR004563">
    <property type="entry name" value="Apolipo_AcylTrfase"/>
</dbReference>
<comment type="similarity">
    <text evidence="8">Belongs to the CN hydrolase family. Apolipoprotein N-acyltransferase subfamily.</text>
</comment>
<dbReference type="PANTHER" id="PTHR38686:SF1">
    <property type="entry name" value="APOLIPOPROTEIN N-ACYLTRANSFERASE"/>
    <property type="match status" value="1"/>
</dbReference>
<evidence type="ECO:0000256" key="7">
    <source>
        <dbReference type="ARBA" id="ARBA00023315"/>
    </source>
</evidence>
<comment type="subcellular location">
    <subcellularLocation>
        <location evidence="1 8">Cell membrane</location>
        <topology evidence="1 8">Multi-pass membrane protein</topology>
    </subcellularLocation>
</comment>
<keyword evidence="3 8" id="KW-0808">Transferase</keyword>
<name>A0ABV9ZJD9_9PSEU</name>
<dbReference type="Pfam" id="PF00795">
    <property type="entry name" value="CN_hydrolase"/>
    <property type="match status" value="1"/>
</dbReference>
<dbReference type="PROSITE" id="PS50263">
    <property type="entry name" value="CN_HYDROLASE"/>
    <property type="match status" value="1"/>
</dbReference>
<keyword evidence="5 8" id="KW-1133">Transmembrane helix</keyword>